<feature type="domain" description="ATP-grasp" evidence="2">
    <location>
        <begin position="172"/>
        <end position="208"/>
    </location>
</feature>
<name>A0ABZ0CMD8_9BURK</name>
<protein>
    <submittedName>
        <fullName evidence="3">Acetate--CoA ligase family protein</fullName>
    </submittedName>
</protein>
<organism evidence="3 4">
    <name type="scientific">Piscinibacter gummiphilus</name>
    <dbReference type="NCBI Taxonomy" id="946333"/>
    <lineage>
        <taxon>Bacteria</taxon>
        <taxon>Pseudomonadati</taxon>
        <taxon>Pseudomonadota</taxon>
        <taxon>Betaproteobacteria</taxon>
        <taxon>Burkholderiales</taxon>
        <taxon>Sphaerotilaceae</taxon>
        <taxon>Piscinibacter</taxon>
    </lineage>
</organism>
<dbReference type="SUPFAM" id="SSF52210">
    <property type="entry name" value="Succinyl-CoA synthetase domains"/>
    <property type="match status" value="1"/>
</dbReference>
<dbReference type="PROSITE" id="PS50975">
    <property type="entry name" value="ATP_GRASP"/>
    <property type="match status" value="1"/>
</dbReference>
<dbReference type="PANTHER" id="PTHR42793">
    <property type="entry name" value="COA BINDING DOMAIN CONTAINING PROTEIN"/>
    <property type="match status" value="1"/>
</dbReference>
<accession>A0ABZ0CMD8</accession>
<dbReference type="InterPro" id="IPR013815">
    <property type="entry name" value="ATP_grasp_subdomain_1"/>
</dbReference>
<dbReference type="Gene3D" id="3.40.50.261">
    <property type="entry name" value="Succinyl-CoA synthetase domains"/>
    <property type="match status" value="1"/>
</dbReference>
<keyword evidence="1" id="KW-0067">ATP-binding</keyword>
<evidence type="ECO:0000256" key="1">
    <source>
        <dbReference type="PROSITE-ProRule" id="PRU00409"/>
    </source>
</evidence>
<evidence type="ECO:0000313" key="4">
    <source>
        <dbReference type="Proteomes" id="UP001303946"/>
    </source>
</evidence>
<dbReference type="SUPFAM" id="SSF56059">
    <property type="entry name" value="Glutathione synthetase ATP-binding domain-like"/>
    <property type="match status" value="1"/>
</dbReference>
<dbReference type="Gene3D" id="3.30.1490.20">
    <property type="entry name" value="ATP-grasp fold, A domain"/>
    <property type="match status" value="1"/>
</dbReference>
<keyword evidence="1" id="KW-0547">Nucleotide-binding</keyword>
<dbReference type="InterPro" id="IPR016102">
    <property type="entry name" value="Succinyl-CoA_synth-like"/>
</dbReference>
<reference evidence="3 4" key="1">
    <citation type="submission" date="2023-10" db="EMBL/GenBank/DDBJ databases">
        <title>Bacteria for the degradation of biodegradable plastic PBAT(Polybutylene adipate terephthalate).</title>
        <authorList>
            <person name="Weon H.-Y."/>
            <person name="Yeon J."/>
        </authorList>
    </citation>
    <scope>NUCLEOTIDE SEQUENCE [LARGE SCALE GENOMIC DNA]</scope>
    <source>
        <strain evidence="3 4">SBD 7-3</strain>
    </source>
</reference>
<dbReference type="Pfam" id="PF13549">
    <property type="entry name" value="ATP-grasp_5"/>
    <property type="match status" value="1"/>
</dbReference>
<gene>
    <name evidence="3" type="ORF">RXV79_14595</name>
</gene>
<dbReference type="PANTHER" id="PTHR42793:SF1">
    <property type="entry name" value="PEPTIDYL-LYSINE N-ACETYLTRANSFERASE PATZ"/>
    <property type="match status" value="1"/>
</dbReference>
<dbReference type="InterPro" id="IPR011761">
    <property type="entry name" value="ATP-grasp"/>
</dbReference>
<evidence type="ECO:0000313" key="3">
    <source>
        <dbReference type="EMBL" id="WOB06154.1"/>
    </source>
</evidence>
<dbReference type="GO" id="GO:0016874">
    <property type="term" value="F:ligase activity"/>
    <property type="evidence" value="ECO:0007669"/>
    <property type="project" value="UniProtKB-KW"/>
</dbReference>
<keyword evidence="4" id="KW-1185">Reference proteome</keyword>
<dbReference type="RefSeq" id="WP_316698494.1">
    <property type="nucleotide sequence ID" value="NZ_CP136336.1"/>
</dbReference>
<dbReference type="EMBL" id="CP136336">
    <property type="protein sequence ID" value="WOB06154.1"/>
    <property type="molecule type" value="Genomic_DNA"/>
</dbReference>
<keyword evidence="3" id="KW-0436">Ligase</keyword>
<dbReference type="Proteomes" id="UP001303946">
    <property type="component" value="Chromosome"/>
</dbReference>
<dbReference type="Gene3D" id="3.30.470.20">
    <property type="entry name" value="ATP-grasp fold, B domain"/>
    <property type="match status" value="1"/>
</dbReference>
<sequence>MVGQAGLKLAHFAEPTTRLLAESLPSYAAIGNPVDTTTAVITDPQLIDKTLLAVCEDPSVSLVLFPVTIDYGDVTIKVAESAVRVQRQTAVPIVPVWMSSRRGDAVEVYAEAGMVPVGSVGKAVKAVKRWLEWAEWVAQQTPGTAPFEPLLLRMPPDAPSGEASTLNEHDAKALLRAAGIGVPASGVARSADEAVQVAQRIGYPVVAKVLSTAITHKTEVGGVMLGIADDDALREAWQRIHGNVYANRPDATIDGLLIEAMAPAGGVETLVGVSRDPVLGPVLTFGLGGVHVELFRDVTRRVLPLSRRDAEAMVREIRAFPLLNGLRGRPKADVPALIDLLLKVSDFVAAHAAQIDEMDLNPVWVGPVGRGAHALDAVIVGRLKAPR</sequence>
<evidence type="ECO:0000259" key="2">
    <source>
        <dbReference type="PROSITE" id="PS50975"/>
    </source>
</evidence>
<proteinExistence type="predicted"/>